<feature type="region of interest" description="Disordered" evidence="1">
    <location>
        <begin position="234"/>
        <end position="268"/>
    </location>
</feature>
<accession>A0A368F3U3</accession>
<dbReference type="AlphaFoldDB" id="A0A368F3U3"/>
<protein>
    <submittedName>
        <fullName evidence="4">Uncharacterized protein</fullName>
    </submittedName>
</protein>
<keyword evidence="2" id="KW-0812">Transmembrane</keyword>
<evidence type="ECO:0000313" key="5">
    <source>
        <dbReference type="Proteomes" id="UP000252519"/>
    </source>
</evidence>
<reference evidence="4 5" key="1">
    <citation type="submission" date="2014-10" db="EMBL/GenBank/DDBJ databases">
        <title>Draft genome of the hookworm Ancylostoma caninum.</title>
        <authorList>
            <person name="Mitreva M."/>
        </authorList>
    </citation>
    <scope>NUCLEOTIDE SEQUENCE [LARGE SCALE GENOMIC DNA]</scope>
    <source>
        <strain evidence="4 5">Baltimore</strain>
    </source>
</reference>
<keyword evidence="2" id="KW-0472">Membrane</keyword>
<dbReference type="OrthoDB" id="5834100at2759"/>
<feature type="transmembrane region" description="Helical" evidence="2">
    <location>
        <begin position="66"/>
        <end position="85"/>
    </location>
</feature>
<feature type="chain" id="PRO_5016729293" evidence="3">
    <location>
        <begin position="17"/>
        <end position="343"/>
    </location>
</feature>
<feature type="signal peptide" evidence="3">
    <location>
        <begin position="1"/>
        <end position="16"/>
    </location>
</feature>
<name>A0A368F3U3_ANCCA</name>
<keyword evidence="3" id="KW-0732">Signal</keyword>
<keyword evidence="2" id="KW-1133">Transmembrane helix</keyword>
<keyword evidence="5" id="KW-1185">Reference proteome</keyword>
<feature type="transmembrane region" description="Helical" evidence="2">
    <location>
        <begin position="143"/>
        <end position="168"/>
    </location>
</feature>
<feature type="transmembrane region" description="Helical" evidence="2">
    <location>
        <begin position="97"/>
        <end position="123"/>
    </location>
</feature>
<organism evidence="4 5">
    <name type="scientific">Ancylostoma caninum</name>
    <name type="common">Dog hookworm</name>
    <dbReference type="NCBI Taxonomy" id="29170"/>
    <lineage>
        <taxon>Eukaryota</taxon>
        <taxon>Metazoa</taxon>
        <taxon>Ecdysozoa</taxon>
        <taxon>Nematoda</taxon>
        <taxon>Chromadorea</taxon>
        <taxon>Rhabditida</taxon>
        <taxon>Rhabditina</taxon>
        <taxon>Rhabditomorpha</taxon>
        <taxon>Strongyloidea</taxon>
        <taxon>Ancylostomatidae</taxon>
        <taxon>Ancylostomatinae</taxon>
        <taxon>Ancylostoma</taxon>
    </lineage>
</organism>
<gene>
    <name evidence="4" type="ORF">ANCCAN_27507</name>
</gene>
<comment type="caution">
    <text evidence="4">The sequence shown here is derived from an EMBL/GenBank/DDBJ whole genome shotgun (WGS) entry which is preliminary data.</text>
</comment>
<dbReference type="Proteomes" id="UP000252519">
    <property type="component" value="Unassembled WGS sequence"/>
</dbReference>
<evidence type="ECO:0000256" key="1">
    <source>
        <dbReference type="SAM" id="MobiDB-lite"/>
    </source>
</evidence>
<evidence type="ECO:0000256" key="2">
    <source>
        <dbReference type="SAM" id="Phobius"/>
    </source>
</evidence>
<proteinExistence type="predicted"/>
<feature type="compositionally biased region" description="Polar residues" evidence="1">
    <location>
        <begin position="235"/>
        <end position="265"/>
    </location>
</feature>
<evidence type="ECO:0000256" key="3">
    <source>
        <dbReference type="SAM" id="SignalP"/>
    </source>
</evidence>
<sequence length="343" mass="38605">MLTLLYVLRSIHANLALDVLCYDAAETKDGNVPRVKICLRPSCMWLHWLLLRLPSWLDLPECVCNGVLFFVLVSSILMLCALYLRQLEHRLMLSSPGWLKVAIMLPSVLVELLFAMLMCYAIVSGAWHWNKFNVPRSSIVLALVYAVILLGFIILQMILHFCAVFYIFRGVNMMKPSRNQPVDYGFNISTTESPTSAVLAMLKYQAETERAPLMTDVSSVYPLSSAENSARRKSTVASFDLSPTNNNESTLPRLKTTSPNKSITVDSPPYARLRPPAVFHFANTPFHDPGDSSPLPKIREHLNRSTRSNYNLVGSNDKFKVSNAVNGERHPSTSMDEYSYPEV</sequence>
<evidence type="ECO:0000313" key="4">
    <source>
        <dbReference type="EMBL" id="RCN26766.1"/>
    </source>
</evidence>
<dbReference type="EMBL" id="JOJR01006166">
    <property type="protein sequence ID" value="RCN26766.1"/>
    <property type="molecule type" value="Genomic_DNA"/>
</dbReference>
<feature type="region of interest" description="Disordered" evidence="1">
    <location>
        <begin position="323"/>
        <end position="343"/>
    </location>
</feature>